<reference evidence="1 2" key="2">
    <citation type="journal article" date="2019" name="G3 (Bethesda)">
        <title>Hybrid Assembly of the Genome of the Entomopathogenic Nematode Steinernema carpocapsae Identifies the X-Chromosome.</title>
        <authorList>
            <person name="Serra L."/>
            <person name="Macchietto M."/>
            <person name="Macias-Munoz A."/>
            <person name="McGill C.J."/>
            <person name="Rodriguez I.M."/>
            <person name="Rodriguez B."/>
            <person name="Murad R."/>
            <person name="Mortazavi A."/>
        </authorList>
    </citation>
    <scope>NUCLEOTIDE SEQUENCE [LARGE SCALE GENOMIC DNA]</scope>
    <source>
        <strain evidence="1 2">ALL</strain>
    </source>
</reference>
<gene>
    <name evidence="1" type="ORF">L596_003867</name>
</gene>
<keyword evidence="2" id="KW-1185">Reference proteome</keyword>
<evidence type="ECO:0000313" key="2">
    <source>
        <dbReference type="Proteomes" id="UP000298663"/>
    </source>
</evidence>
<dbReference type="Proteomes" id="UP000298663">
    <property type="component" value="Chromosome X"/>
</dbReference>
<protein>
    <submittedName>
        <fullName evidence="1">Uncharacterized protein</fullName>
    </submittedName>
</protein>
<comment type="caution">
    <text evidence="1">The sequence shown here is derived from an EMBL/GenBank/DDBJ whole genome shotgun (WGS) entry which is preliminary data.</text>
</comment>
<reference evidence="1 2" key="1">
    <citation type="journal article" date="2015" name="Genome Biol.">
        <title>Comparative genomics of Steinernema reveals deeply conserved gene regulatory networks.</title>
        <authorList>
            <person name="Dillman A.R."/>
            <person name="Macchietto M."/>
            <person name="Porter C.F."/>
            <person name="Rogers A."/>
            <person name="Williams B."/>
            <person name="Antoshechkin I."/>
            <person name="Lee M.M."/>
            <person name="Goodwin Z."/>
            <person name="Lu X."/>
            <person name="Lewis E.E."/>
            <person name="Goodrich-Blair H."/>
            <person name="Stock S.P."/>
            <person name="Adams B.J."/>
            <person name="Sternberg P.W."/>
            <person name="Mortazavi A."/>
        </authorList>
    </citation>
    <scope>NUCLEOTIDE SEQUENCE [LARGE SCALE GENOMIC DNA]</scope>
    <source>
        <strain evidence="1 2">ALL</strain>
    </source>
</reference>
<dbReference type="EMBL" id="AZBU02000001">
    <property type="protein sequence ID" value="TMS36785.1"/>
    <property type="molecule type" value="Genomic_DNA"/>
</dbReference>
<accession>A0A4U8UVJ2</accession>
<sequence>MLIDVRGPKQIEVSCNPQHSTNGVLQNVTVSSVSVFCFERFVLITSTFFVCVLSLGNLERSTSTNILFIFSS</sequence>
<name>A0A4U8UVJ2_STECR</name>
<organism evidence="1 2">
    <name type="scientific">Steinernema carpocapsae</name>
    <name type="common">Entomopathogenic nematode</name>
    <dbReference type="NCBI Taxonomy" id="34508"/>
    <lineage>
        <taxon>Eukaryota</taxon>
        <taxon>Metazoa</taxon>
        <taxon>Ecdysozoa</taxon>
        <taxon>Nematoda</taxon>
        <taxon>Chromadorea</taxon>
        <taxon>Rhabditida</taxon>
        <taxon>Tylenchina</taxon>
        <taxon>Panagrolaimomorpha</taxon>
        <taxon>Strongyloidoidea</taxon>
        <taxon>Steinernematidae</taxon>
        <taxon>Steinernema</taxon>
    </lineage>
</organism>
<proteinExistence type="predicted"/>
<evidence type="ECO:0000313" key="1">
    <source>
        <dbReference type="EMBL" id="TMS36785.1"/>
    </source>
</evidence>
<dbReference type="EMBL" id="CM016762">
    <property type="protein sequence ID" value="TMS36785.1"/>
    <property type="molecule type" value="Genomic_DNA"/>
</dbReference>
<dbReference type="AlphaFoldDB" id="A0A4U8UVJ2"/>